<dbReference type="Proteomes" id="UP001590951">
    <property type="component" value="Unassembled WGS sequence"/>
</dbReference>
<evidence type="ECO:0000256" key="4">
    <source>
        <dbReference type="ARBA" id="ARBA00022970"/>
    </source>
</evidence>
<gene>
    <name evidence="10" type="ORF">ABVK25_005454</name>
</gene>
<feature type="transmembrane region" description="Helical" evidence="8">
    <location>
        <begin position="83"/>
        <end position="104"/>
    </location>
</feature>
<comment type="caution">
    <text evidence="10">The sequence shown here is derived from an EMBL/GenBank/DDBJ whole genome shotgun (WGS) entry which is preliminary data.</text>
</comment>
<accession>A0ABR4B8X6</accession>
<feature type="transmembrane region" description="Helical" evidence="8">
    <location>
        <begin position="137"/>
        <end position="158"/>
    </location>
</feature>
<name>A0ABR4B8X6_9LECA</name>
<proteinExistence type="predicted"/>
<dbReference type="PROSITE" id="PS00218">
    <property type="entry name" value="AMINO_ACID_PERMEASE_1"/>
    <property type="match status" value="1"/>
</dbReference>
<feature type="transmembrane region" description="Helical" evidence="8">
    <location>
        <begin position="515"/>
        <end position="537"/>
    </location>
</feature>
<reference evidence="10 11" key="1">
    <citation type="submission" date="2024-09" db="EMBL/GenBank/DDBJ databases">
        <title>Rethinking Asexuality: The Enigmatic Case of Functional Sexual Genes in Lepraria (Stereocaulaceae).</title>
        <authorList>
            <person name="Doellman M."/>
            <person name="Sun Y."/>
            <person name="Barcenas-Pena A."/>
            <person name="Lumbsch H.T."/>
            <person name="Grewe F."/>
        </authorList>
    </citation>
    <scope>NUCLEOTIDE SEQUENCE [LARGE SCALE GENOMIC DNA]</scope>
    <source>
        <strain evidence="10 11">Grewe 0041</strain>
    </source>
</reference>
<feature type="transmembrane region" description="Helical" evidence="8">
    <location>
        <begin position="198"/>
        <end position="215"/>
    </location>
</feature>
<feature type="transmembrane region" description="Helical" evidence="8">
    <location>
        <begin position="164"/>
        <end position="186"/>
    </location>
</feature>
<feature type="transmembrane region" description="Helical" evidence="8">
    <location>
        <begin position="557"/>
        <end position="576"/>
    </location>
</feature>
<dbReference type="EMBL" id="JBHFEH010000016">
    <property type="protein sequence ID" value="KAL2054313.1"/>
    <property type="molecule type" value="Genomic_DNA"/>
</dbReference>
<feature type="domain" description="Amino acid permease/ SLC12A" evidence="9">
    <location>
        <begin position="55"/>
        <end position="581"/>
    </location>
</feature>
<feature type="transmembrane region" description="Helical" evidence="8">
    <location>
        <begin position="262"/>
        <end position="286"/>
    </location>
</feature>
<keyword evidence="2" id="KW-0813">Transport</keyword>
<evidence type="ECO:0000256" key="1">
    <source>
        <dbReference type="ARBA" id="ARBA00004141"/>
    </source>
</evidence>
<evidence type="ECO:0000256" key="5">
    <source>
        <dbReference type="ARBA" id="ARBA00022989"/>
    </source>
</evidence>
<keyword evidence="4" id="KW-0029">Amino-acid transport</keyword>
<dbReference type="InterPro" id="IPR050524">
    <property type="entry name" value="APC_YAT"/>
</dbReference>
<dbReference type="PANTHER" id="PTHR43341">
    <property type="entry name" value="AMINO ACID PERMEASE"/>
    <property type="match status" value="1"/>
</dbReference>
<dbReference type="PANTHER" id="PTHR43341:SF35">
    <property type="entry name" value="ACID TRANSPORTER, PUTATIVE-RELATED"/>
    <property type="match status" value="1"/>
</dbReference>
<protein>
    <recommendedName>
        <fullName evidence="9">Amino acid permease/ SLC12A domain-containing protein</fullName>
    </recommendedName>
</protein>
<keyword evidence="5 8" id="KW-1133">Transmembrane helix</keyword>
<comment type="subcellular location">
    <subcellularLocation>
        <location evidence="1">Membrane</location>
        <topology evidence="1">Multi-pass membrane protein</topology>
    </subcellularLocation>
</comment>
<evidence type="ECO:0000256" key="2">
    <source>
        <dbReference type="ARBA" id="ARBA00022448"/>
    </source>
</evidence>
<evidence type="ECO:0000256" key="3">
    <source>
        <dbReference type="ARBA" id="ARBA00022692"/>
    </source>
</evidence>
<keyword evidence="11" id="KW-1185">Reference proteome</keyword>
<keyword evidence="3 8" id="KW-0812">Transmembrane</keyword>
<dbReference type="InterPro" id="IPR004840">
    <property type="entry name" value="Amino_acid_permease_CS"/>
</dbReference>
<dbReference type="PIRSF" id="PIRSF006060">
    <property type="entry name" value="AA_transporter"/>
    <property type="match status" value="1"/>
</dbReference>
<dbReference type="InterPro" id="IPR004841">
    <property type="entry name" value="AA-permease/SLC12A_dom"/>
</dbReference>
<evidence type="ECO:0000256" key="8">
    <source>
        <dbReference type="SAM" id="Phobius"/>
    </source>
</evidence>
<keyword evidence="6 8" id="KW-0472">Membrane</keyword>
<evidence type="ECO:0000256" key="7">
    <source>
        <dbReference type="SAM" id="MobiDB-lite"/>
    </source>
</evidence>
<feature type="transmembrane region" description="Helical" evidence="8">
    <location>
        <begin position="59"/>
        <end position="77"/>
    </location>
</feature>
<feature type="transmembrane region" description="Helical" evidence="8">
    <location>
        <begin position="372"/>
        <end position="395"/>
    </location>
</feature>
<evidence type="ECO:0000259" key="9">
    <source>
        <dbReference type="Pfam" id="PF00324"/>
    </source>
</evidence>
<organism evidence="10 11">
    <name type="scientific">Lepraria finkii</name>
    <dbReference type="NCBI Taxonomy" id="1340010"/>
    <lineage>
        <taxon>Eukaryota</taxon>
        <taxon>Fungi</taxon>
        <taxon>Dikarya</taxon>
        <taxon>Ascomycota</taxon>
        <taxon>Pezizomycotina</taxon>
        <taxon>Lecanoromycetes</taxon>
        <taxon>OSLEUM clade</taxon>
        <taxon>Lecanoromycetidae</taxon>
        <taxon>Lecanorales</taxon>
        <taxon>Lecanorineae</taxon>
        <taxon>Stereocaulaceae</taxon>
        <taxon>Lepraria</taxon>
    </lineage>
</organism>
<feature type="region of interest" description="Disordered" evidence="7">
    <location>
        <begin position="1"/>
        <end position="29"/>
    </location>
</feature>
<evidence type="ECO:0000256" key="6">
    <source>
        <dbReference type="ARBA" id="ARBA00023136"/>
    </source>
</evidence>
<evidence type="ECO:0000313" key="11">
    <source>
        <dbReference type="Proteomes" id="UP001590951"/>
    </source>
</evidence>
<sequence>MAPLNVTSDVEEVNEEESKSPQAASGEPPHEALIERISHEVFKYDCLDRRLKRHHITGIAFSGAVGIGLFQVSGQIIAMGGPVGALIAFVFAGLVIFSVMRSLAEMVSVRPVKGAIMDYPDVFVDEALGFAVGTMYWLANCMSIVTLTIAAAMFTQYWGPGFGLSGATFVLLVLIVLMNACGVRLYGNLEWTFKWLKILLILLVCICLIAVKAGAGPNKIHSNFQIAPGYSSTGFFEFENMTSTLPATQANVAFSGTGGRIVAVWTCLTIAMFQFMGGEIVLVTAAEAESPRRDLPKAARYMYTMPVTLYLVGIFLVGLCINYLDPRLPHPHVDYFSSLRLKGITTALRSPQVIVIHDAGITGLSGFLNAAFLFSALTAANSALYVSSRTLFFLARRSSFKGIRNTIGRTNNGHTPLAAILLSFVPGLLAFLVVGAAKTAFQEVLRAFLPSLTSANLKQPIFVFGRLYTGPMLCIYASECLAFLRFRKGMKLFPNTIDRNKSDYRDMHYRAHWQPIWAIIGLVLCTLLLLFLGWGAVYDLCAKTKGVTKEDSIVDLVAAYLGPVLFIGVYLVYKFVYKTEIRPYSSFRDKWFPTGVPDETGTGLPRRRHGKLGAVAEFISWIR</sequence>
<feature type="transmembrane region" description="Helical" evidence="8">
    <location>
        <begin position="307"/>
        <end position="324"/>
    </location>
</feature>
<evidence type="ECO:0000313" key="10">
    <source>
        <dbReference type="EMBL" id="KAL2054313.1"/>
    </source>
</evidence>
<feature type="transmembrane region" description="Helical" evidence="8">
    <location>
        <begin position="461"/>
        <end position="484"/>
    </location>
</feature>
<dbReference type="Gene3D" id="1.20.1740.10">
    <property type="entry name" value="Amino acid/polyamine transporter I"/>
    <property type="match status" value="1"/>
</dbReference>
<feature type="transmembrane region" description="Helical" evidence="8">
    <location>
        <begin position="416"/>
        <end position="441"/>
    </location>
</feature>
<dbReference type="Pfam" id="PF00324">
    <property type="entry name" value="AA_permease"/>
    <property type="match status" value="1"/>
</dbReference>